<dbReference type="InterPro" id="IPR020578">
    <property type="entry name" value="Aminotrans_V_PyrdxlP_BS"/>
</dbReference>
<keyword evidence="18" id="KW-1185">Reference proteome</keyword>
<dbReference type="Gene3D" id="1.10.260.50">
    <property type="match status" value="1"/>
</dbReference>
<dbReference type="InterPro" id="IPR015422">
    <property type="entry name" value="PyrdxlP-dep_Trfase_small"/>
</dbReference>
<name>A0A0P8A2A6_9HYPH</name>
<evidence type="ECO:0000256" key="11">
    <source>
        <dbReference type="ARBA" id="ARBA00050776"/>
    </source>
</evidence>
<gene>
    <name evidence="15" type="primary">iscS</name>
    <name evidence="16" type="ORF">GA0071312_2353</name>
    <name evidence="15" type="ORF">HLUCCO17_15420</name>
</gene>
<evidence type="ECO:0000256" key="12">
    <source>
        <dbReference type="RuleBase" id="RU004504"/>
    </source>
</evidence>
<dbReference type="Proteomes" id="UP000182800">
    <property type="component" value="Unassembled WGS sequence"/>
</dbReference>
<evidence type="ECO:0000259" key="14">
    <source>
        <dbReference type="Pfam" id="PF00266"/>
    </source>
</evidence>
<dbReference type="GO" id="GO:0051536">
    <property type="term" value="F:iron-sulfur cluster binding"/>
    <property type="evidence" value="ECO:0007669"/>
    <property type="project" value="UniProtKB-KW"/>
</dbReference>
<evidence type="ECO:0000256" key="3">
    <source>
        <dbReference type="ARBA" id="ARBA00006490"/>
    </source>
</evidence>
<dbReference type="RefSeq" id="WP_074445119.1">
    <property type="nucleotide sequence ID" value="NZ_FMBM01000002.1"/>
</dbReference>
<feature type="domain" description="Aminotransferase class V" evidence="14">
    <location>
        <begin position="7"/>
        <end position="368"/>
    </location>
</feature>
<organism evidence="15 17">
    <name type="scientific">Saliniramus fredricksonii</name>
    <dbReference type="NCBI Taxonomy" id="1653334"/>
    <lineage>
        <taxon>Bacteria</taxon>
        <taxon>Pseudomonadati</taxon>
        <taxon>Pseudomonadota</taxon>
        <taxon>Alphaproteobacteria</taxon>
        <taxon>Hyphomicrobiales</taxon>
        <taxon>Salinarimonadaceae</taxon>
        <taxon>Saliniramus</taxon>
    </lineage>
</organism>
<dbReference type="PROSITE" id="PS00595">
    <property type="entry name" value="AA_TRANSFER_CLASS_5"/>
    <property type="match status" value="1"/>
</dbReference>
<comment type="catalytic activity">
    <reaction evidence="11">
        <text>(sulfur carrier)-H + L-cysteine = (sulfur carrier)-SH + L-alanine</text>
        <dbReference type="Rhea" id="RHEA:43892"/>
        <dbReference type="Rhea" id="RHEA-COMP:14737"/>
        <dbReference type="Rhea" id="RHEA-COMP:14739"/>
        <dbReference type="ChEBI" id="CHEBI:29917"/>
        <dbReference type="ChEBI" id="CHEBI:35235"/>
        <dbReference type="ChEBI" id="CHEBI:57972"/>
        <dbReference type="ChEBI" id="CHEBI:64428"/>
        <dbReference type="EC" id="2.8.1.7"/>
    </reaction>
</comment>
<dbReference type="EMBL" id="LJSX01000030">
    <property type="protein sequence ID" value="KPQ09299.1"/>
    <property type="molecule type" value="Genomic_DNA"/>
</dbReference>
<dbReference type="Gene3D" id="3.40.640.10">
    <property type="entry name" value="Type I PLP-dependent aspartate aminotransferase-like (Major domain)"/>
    <property type="match status" value="1"/>
</dbReference>
<dbReference type="SUPFAM" id="SSF53383">
    <property type="entry name" value="PLP-dependent transferases"/>
    <property type="match status" value="1"/>
</dbReference>
<dbReference type="PIRSF" id="PIRSF005572">
    <property type="entry name" value="NifS"/>
    <property type="match status" value="1"/>
</dbReference>
<dbReference type="Pfam" id="PF00266">
    <property type="entry name" value="Aminotran_5"/>
    <property type="match status" value="1"/>
</dbReference>
<keyword evidence="13" id="KW-0175">Coiled coil</keyword>
<dbReference type="STRING" id="1653334.GA0071312_2353"/>
<reference evidence="15 17" key="1">
    <citation type="submission" date="2015-09" db="EMBL/GenBank/DDBJ databases">
        <title>Identification and resolution of microdiversity through metagenomic sequencing of parallel consortia.</title>
        <authorList>
            <person name="Nelson W.C."/>
            <person name="Romine M.F."/>
            <person name="Lindemann S.R."/>
        </authorList>
    </citation>
    <scope>NUCLEOTIDE SEQUENCE [LARGE SCALE GENOMIC DNA]</scope>
    <source>
        <strain evidence="15">HL-109</strain>
    </source>
</reference>
<keyword evidence="8" id="KW-0663">Pyridoxal phosphate</keyword>
<evidence type="ECO:0000256" key="4">
    <source>
        <dbReference type="ARBA" id="ARBA00012239"/>
    </source>
</evidence>
<protein>
    <recommendedName>
        <fullName evidence="5">Cysteine desulfurase</fullName>
        <ecNumber evidence="4">2.8.1.7</ecNumber>
    </recommendedName>
</protein>
<dbReference type="PANTHER" id="PTHR11601">
    <property type="entry name" value="CYSTEINE DESULFURYLASE FAMILY MEMBER"/>
    <property type="match status" value="1"/>
</dbReference>
<accession>A0A0P8A2A6</accession>
<keyword evidence="6" id="KW-0808">Transferase</keyword>
<evidence type="ECO:0000256" key="13">
    <source>
        <dbReference type="SAM" id="Coils"/>
    </source>
</evidence>
<comment type="cofactor">
    <cofactor evidence="1 12">
        <name>pyridoxal 5'-phosphate</name>
        <dbReference type="ChEBI" id="CHEBI:597326"/>
    </cofactor>
</comment>
<comment type="function">
    <text evidence="2">Catalyzes the removal of elemental sulfur atoms from cysteine to produce alanine. Seems to participate in the biosynthesis of the nitrogenase metalloclusters by providing the inorganic sulfur required for the Fe-S core formation.</text>
</comment>
<dbReference type="Gene3D" id="3.90.1150.10">
    <property type="entry name" value="Aspartate Aminotransferase, domain 1"/>
    <property type="match status" value="1"/>
</dbReference>
<comment type="caution">
    <text evidence="15">The sequence shown here is derived from an EMBL/GenBank/DDBJ whole genome shotgun (WGS) entry which is preliminary data.</text>
</comment>
<evidence type="ECO:0000256" key="1">
    <source>
        <dbReference type="ARBA" id="ARBA00001933"/>
    </source>
</evidence>
<sequence length="389" mass="40580">MDMTNRTYLDYNATAPMRPQARDMLVRVLGDVGNASSVHREGRAARGIIETARDRVADLVGGRGKHVIFTGSGSEANNLVLAPGFRRVDGAPAQTLLVGAGEHPCVLEGHRFDPGAVEHIPLRADGLVDLAWLEARLADLGGAPVLVSIQLANNETGAIQPVAEAASLVRAAGGLMHCDAVQAAGKIGIDIDALGVDALTLSAHKLGGPQGVGALVLAGEGYVLDRLVRGGGQERNWRAGTENVAGIAAFGEAARVAREALGEEESRLRDLRAEFETAIRENCPDAVIFSENAPRLPNTILFAVPGKRAETALIALDLNGAALSSGSACSSGKVKSSHVLEAMGVSPALAESALRLSFGWNTQKDAVTHFTAAFARLLSNRNQNSECAA</sequence>
<dbReference type="GO" id="GO:0031071">
    <property type="term" value="F:cysteine desulfurase activity"/>
    <property type="evidence" value="ECO:0007669"/>
    <property type="project" value="UniProtKB-EC"/>
</dbReference>
<dbReference type="PATRIC" id="fig|1653334.4.peg.785"/>
<feature type="coiled-coil region" evidence="13">
    <location>
        <begin position="254"/>
        <end position="281"/>
    </location>
</feature>
<evidence type="ECO:0000256" key="8">
    <source>
        <dbReference type="ARBA" id="ARBA00022898"/>
    </source>
</evidence>
<evidence type="ECO:0000256" key="5">
    <source>
        <dbReference type="ARBA" id="ARBA00013558"/>
    </source>
</evidence>
<dbReference type="AlphaFoldDB" id="A0A0P8A2A6"/>
<dbReference type="EC" id="2.8.1.7" evidence="4"/>
<dbReference type="InterPro" id="IPR016454">
    <property type="entry name" value="Cysteine_dSase"/>
</dbReference>
<evidence type="ECO:0000256" key="2">
    <source>
        <dbReference type="ARBA" id="ARBA00003120"/>
    </source>
</evidence>
<evidence type="ECO:0000313" key="15">
    <source>
        <dbReference type="EMBL" id="KPQ09299.1"/>
    </source>
</evidence>
<dbReference type="InterPro" id="IPR000192">
    <property type="entry name" value="Aminotrans_V_dom"/>
</dbReference>
<dbReference type="InterPro" id="IPR015424">
    <property type="entry name" value="PyrdxlP-dep_Trfase"/>
</dbReference>
<evidence type="ECO:0000256" key="10">
    <source>
        <dbReference type="ARBA" id="ARBA00023014"/>
    </source>
</evidence>
<keyword evidence="10" id="KW-0411">Iron-sulfur</keyword>
<evidence type="ECO:0000256" key="7">
    <source>
        <dbReference type="ARBA" id="ARBA00022723"/>
    </source>
</evidence>
<dbReference type="GO" id="GO:0046872">
    <property type="term" value="F:metal ion binding"/>
    <property type="evidence" value="ECO:0007669"/>
    <property type="project" value="UniProtKB-KW"/>
</dbReference>
<evidence type="ECO:0000256" key="9">
    <source>
        <dbReference type="ARBA" id="ARBA00023004"/>
    </source>
</evidence>
<dbReference type="EMBL" id="FMBM01000002">
    <property type="protein sequence ID" value="SCC81415.1"/>
    <property type="molecule type" value="Genomic_DNA"/>
</dbReference>
<evidence type="ECO:0000313" key="16">
    <source>
        <dbReference type="EMBL" id="SCC81415.1"/>
    </source>
</evidence>
<evidence type="ECO:0000313" key="18">
    <source>
        <dbReference type="Proteomes" id="UP000182800"/>
    </source>
</evidence>
<reference evidence="16 18" key="2">
    <citation type="submission" date="2016-08" db="EMBL/GenBank/DDBJ databases">
        <authorList>
            <person name="Varghese N."/>
            <person name="Submissions Spin"/>
        </authorList>
    </citation>
    <scope>NUCLEOTIDE SEQUENCE [LARGE SCALE GENOMIC DNA]</scope>
    <source>
        <strain evidence="16 18">HL-109</strain>
    </source>
</reference>
<keyword evidence="9" id="KW-0408">Iron</keyword>
<dbReference type="PANTHER" id="PTHR11601:SF34">
    <property type="entry name" value="CYSTEINE DESULFURASE"/>
    <property type="match status" value="1"/>
</dbReference>
<comment type="similarity">
    <text evidence="3">Belongs to the class-V pyridoxal-phosphate-dependent aminotransferase family. NifS/IscS subfamily.</text>
</comment>
<dbReference type="InterPro" id="IPR015421">
    <property type="entry name" value="PyrdxlP-dep_Trfase_major"/>
</dbReference>
<evidence type="ECO:0000256" key="6">
    <source>
        <dbReference type="ARBA" id="ARBA00022679"/>
    </source>
</evidence>
<dbReference type="Proteomes" id="UP000050497">
    <property type="component" value="Unassembled WGS sequence"/>
</dbReference>
<proteinExistence type="inferred from homology"/>
<keyword evidence="7" id="KW-0479">Metal-binding</keyword>
<evidence type="ECO:0000313" key="17">
    <source>
        <dbReference type="Proteomes" id="UP000050497"/>
    </source>
</evidence>